<proteinExistence type="predicted"/>
<name>A0A0N0DD21_FUSLA</name>
<dbReference type="AlphaFoldDB" id="A0A0N0DD21"/>
<gene>
    <name evidence="1" type="ORF">FLAG1_08080</name>
</gene>
<dbReference type="Proteomes" id="UP000037904">
    <property type="component" value="Unassembled WGS sequence"/>
</dbReference>
<evidence type="ECO:0000313" key="1">
    <source>
        <dbReference type="EMBL" id="KPA39065.1"/>
    </source>
</evidence>
<organism evidence="1 2">
    <name type="scientific">Fusarium langsethiae</name>
    <dbReference type="NCBI Taxonomy" id="179993"/>
    <lineage>
        <taxon>Eukaryota</taxon>
        <taxon>Fungi</taxon>
        <taxon>Dikarya</taxon>
        <taxon>Ascomycota</taxon>
        <taxon>Pezizomycotina</taxon>
        <taxon>Sordariomycetes</taxon>
        <taxon>Hypocreomycetidae</taxon>
        <taxon>Hypocreales</taxon>
        <taxon>Nectriaceae</taxon>
        <taxon>Fusarium</taxon>
    </lineage>
</organism>
<comment type="caution">
    <text evidence="1">The sequence shown here is derived from an EMBL/GenBank/DDBJ whole genome shotgun (WGS) entry which is preliminary data.</text>
</comment>
<sequence length="101" mass="11539">MVRDDASETVTSHQLVFDLATASNGLSDSQQDTRPSKRQKTQACLRCKRRKIGLMSDAKLRLLPSNRKLLRQQQEFLPKTRSLAWRRCDPRGAHLKNSAYG</sequence>
<reference evidence="1 2" key="1">
    <citation type="submission" date="2015-04" db="EMBL/GenBank/DDBJ databases">
        <title>The draft genome sequence of Fusarium langsethiae, a T-2/HT-2 mycotoxin producer.</title>
        <authorList>
            <person name="Lysoe E."/>
            <person name="Divon H.H."/>
            <person name="Terzi V."/>
            <person name="Orru L."/>
            <person name="Lamontanara A."/>
            <person name="Kolseth A.-K."/>
            <person name="Frandsen R.J."/>
            <person name="Nielsen K."/>
            <person name="Thrane U."/>
        </authorList>
    </citation>
    <scope>NUCLEOTIDE SEQUENCE [LARGE SCALE GENOMIC DNA]</scope>
    <source>
        <strain evidence="1 2">Fl201059</strain>
    </source>
</reference>
<keyword evidence="2" id="KW-1185">Reference proteome</keyword>
<accession>A0A0N0DD21</accession>
<dbReference type="OrthoDB" id="189997at2759"/>
<protein>
    <submittedName>
        <fullName evidence="1">Uncharacterized protein</fullName>
    </submittedName>
</protein>
<evidence type="ECO:0000313" key="2">
    <source>
        <dbReference type="Proteomes" id="UP000037904"/>
    </source>
</evidence>
<dbReference type="EMBL" id="JXCE01000222">
    <property type="protein sequence ID" value="KPA39065.1"/>
    <property type="molecule type" value="Genomic_DNA"/>
</dbReference>